<dbReference type="Proteomes" id="UP000489600">
    <property type="component" value="Unassembled WGS sequence"/>
</dbReference>
<gene>
    <name evidence="2" type="ORF">ANE_LOCUS4788</name>
</gene>
<evidence type="ECO:0000313" key="3">
    <source>
        <dbReference type="Proteomes" id="UP000489600"/>
    </source>
</evidence>
<dbReference type="OrthoDB" id="10643257at2759"/>
<name>A0A565AZ42_9BRAS</name>
<comment type="caution">
    <text evidence="2">The sequence shown here is derived from an EMBL/GenBank/DDBJ whole genome shotgun (WGS) entry which is preliminary data.</text>
</comment>
<reference evidence="2" key="1">
    <citation type="submission" date="2019-07" db="EMBL/GenBank/DDBJ databases">
        <authorList>
            <person name="Dittberner H."/>
        </authorList>
    </citation>
    <scope>NUCLEOTIDE SEQUENCE [LARGE SCALE GENOMIC DNA]</scope>
</reference>
<evidence type="ECO:0000256" key="1">
    <source>
        <dbReference type="SAM" id="Phobius"/>
    </source>
</evidence>
<accession>A0A565AZ42</accession>
<evidence type="ECO:0000313" key="2">
    <source>
        <dbReference type="EMBL" id="VVA94343.1"/>
    </source>
</evidence>
<keyword evidence="3" id="KW-1185">Reference proteome</keyword>
<feature type="transmembrane region" description="Helical" evidence="1">
    <location>
        <begin position="12"/>
        <end position="35"/>
    </location>
</feature>
<dbReference type="AlphaFoldDB" id="A0A565AZ42"/>
<dbReference type="EMBL" id="CABITT030000002">
    <property type="protein sequence ID" value="VVA94343.1"/>
    <property type="molecule type" value="Genomic_DNA"/>
</dbReference>
<organism evidence="2 3">
    <name type="scientific">Arabis nemorensis</name>
    <dbReference type="NCBI Taxonomy" id="586526"/>
    <lineage>
        <taxon>Eukaryota</taxon>
        <taxon>Viridiplantae</taxon>
        <taxon>Streptophyta</taxon>
        <taxon>Embryophyta</taxon>
        <taxon>Tracheophyta</taxon>
        <taxon>Spermatophyta</taxon>
        <taxon>Magnoliopsida</taxon>
        <taxon>eudicotyledons</taxon>
        <taxon>Gunneridae</taxon>
        <taxon>Pentapetalae</taxon>
        <taxon>rosids</taxon>
        <taxon>malvids</taxon>
        <taxon>Brassicales</taxon>
        <taxon>Brassicaceae</taxon>
        <taxon>Arabideae</taxon>
        <taxon>Arabis</taxon>
    </lineage>
</organism>
<protein>
    <submittedName>
        <fullName evidence="2">Uncharacterized protein</fullName>
    </submittedName>
</protein>
<keyword evidence="1" id="KW-0472">Membrane</keyword>
<sequence length="108" mass="12530">MPQSCFDVPNVLGFMSQLISTFLFWLFSQWILLSLKKSSRVIPEEPIILTMLFVPMLFVPATLLRCQQSQTSFVHSLIWFTDSTKGFVSYRREFDLCVRASNHSLADF</sequence>
<proteinExistence type="predicted"/>
<keyword evidence="1" id="KW-0812">Transmembrane</keyword>
<keyword evidence="1" id="KW-1133">Transmembrane helix</keyword>
<feature type="transmembrane region" description="Helical" evidence="1">
    <location>
        <begin position="47"/>
        <end position="64"/>
    </location>
</feature>